<sequence>MSAVGDIVHMYREMRRIRAFEDRLMDLKAGGEVPGSMHLTNGQEAIAVGVASILRPDDYVTATYRGHGWAISRGSDLTGLFAEVMARSGGVNGGRAGSPYFSDASINFLGENSIVGAGVPIAAGAALSAQRHGQGQVSVVAIGDGATNQGAVHEALNLAAALTLPMVLVVENNIYSEMVRIKDMTKIDQLAIRAEGYGIPGVTIDGNDPHLVAAAAAEAVERARRGEGPTLIEAMTQRLVGHHSGDAQHYRPRGEVAEAALDEPLQRIRNAADAALLSELDAVDAEVAAEIERAVDAARATELPDPNTAKDHVYA</sequence>
<dbReference type="RefSeq" id="WP_229672851.1">
    <property type="nucleotide sequence ID" value="NZ_VFOX01000002.1"/>
</dbReference>
<dbReference type="AlphaFoldDB" id="A0A543B9U6"/>
<dbReference type="GO" id="GO:0004739">
    <property type="term" value="F:pyruvate dehydrogenase (acetyl-transferring) activity"/>
    <property type="evidence" value="ECO:0007669"/>
    <property type="project" value="TreeGrafter"/>
</dbReference>
<dbReference type="Gene3D" id="3.40.50.970">
    <property type="match status" value="1"/>
</dbReference>
<comment type="caution">
    <text evidence="5">The sequence shown here is derived from an EMBL/GenBank/DDBJ whole genome shotgun (WGS) entry which is preliminary data.</text>
</comment>
<evidence type="ECO:0000256" key="2">
    <source>
        <dbReference type="ARBA" id="ARBA00023002"/>
    </source>
</evidence>
<dbReference type="CDD" id="cd02000">
    <property type="entry name" value="TPP_E1_PDC_ADC_BCADC"/>
    <property type="match status" value="1"/>
</dbReference>
<name>A0A543B9U6_9MICO</name>
<dbReference type="SUPFAM" id="SSF52518">
    <property type="entry name" value="Thiamin diphosphate-binding fold (THDP-binding)"/>
    <property type="match status" value="1"/>
</dbReference>
<dbReference type="InterPro" id="IPR050642">
    <property type="entry name" value="PDH_E1_Alpha_Subunit"/>
</dbReference>
<accession>A0A543B9U6</accession>
<keyword evidence="5" id="KW-0670">Pyruvate</keyword>
<keyword evidence="2" id="KW-0560">Oxidoreductase</keyword>
<dbReference type="Pfam" id="PF00676">
    <property type="entry name" value="E1_dh"/>
    <property type="match status" value="1"/>
</dbReference>
<proteinExistence type="predicted"/>
<evidence type="ECO:0000313" key="5">
    <source>
        <dbReference type="EMBL" id="TQL81610.1"/>
    </source>
</evidence>
<organism evidence="5 6">
    <name type="scientific">Microbacterium saperdae</name>
    <dbReference type="NCBI Taxonomy" id="69368"/>
    <lineage>
        <taxon>Bacteria</taxon>
        <taxon>Bacillati</taxon>
        <taxon>Actinomycetota</taxon>
        <taxon>Actinomycetes</taxon>
        <taxon>Micrococcales</taxon>
        <taxon>Microbacteriaceae</taxon>
        <taxon>Microbacterium</taxon>
    </lineage>
</organism>
<protein>
    <submittedName>
        <fullName evidence="5">Pyruvate dehydrogenase E1 component alpha subunit</fullName>
    </submittedName>
</protein>
<keyword evidence="6" id="KW-1185">Reference proteome</keyword>
<dbReference type="GO" id="GO:0006086">
    <property type="term" value="P:pyruvate decarboxylation to acetyl-CoA"/>
    <property type="evidence" value="ECO:0007669"/>
    <property type="project" value="TreeGrafter"/>
</dbReference>
<dbReference type="InterPro" id="IPR001017">
    <property type="entry name" value="DH_E1"/>
</dbReference>
<dbReference type="GO" id="GO:0000287">
    <property type="term" value="F:magnesium ion binding"/>
    <property type="evidence" value="ECO:0007669"/>
    <property type="project" value="UniProtKB-ARBA"/>
</dbReference>
<dbReference type="Proteomes" id="UP000317209">
    <property type="component" value="Unassembled WGS sequence"/>
</dbReference>
<keyword evidence="3" id="KW-0786">Thiamine pyrophosphate</keyword>
<feature type="domain" description="Dehydrogenase E1 component" evidence="4">
    <location>
        <begin position="13"/>
        <end position="306"/>
    </location>
</feature>
<evidence type="ECO:0000256" key="3">
    <source>
        <dbReference type="ARBA" id="ARBA00023052"/>
    </source>
</evidence>
<dbReference type="InterPro" id="IPR029061">
    <property type="entry name" value="THDP-binding"/>
</dbReference>
<dbReference type="PANTHER" id="PTHR11516:SF60">
    <property type="entry name" value="PYRUVATE DEHYDROGENASE E1 COMPONENT SUBUNIT ALPHA"/>
    <property type="match status" value="1"/>
</dbReference>
<comment type="cofactor">
    <cofactor evidence="1">
        <name>thiamine diphosphate</name>
        <dbReference type="ChEBI" id="CHEBI:58937"/>
    </cofactor>
</comment>
<evidence type="ECO:0000256" key="1">
    <source>
        <dbReference type="ARBA" id="ARBA00001964"/>
    </source>
</evidence>
<evidence type="ECO:0000259" key="4">
    <source>
        <dbReference type="Pfam" id="PF00676"/>
    </source>
</evidence>
<dbReference type="PANTHER" id="PTHR11516">
    <property type="entry name" value="PYRUVATE DEHYDROGENASE E1 COMPONENT, ALPHA SUBUNIT BACTERIAL AND ORGANELLAR"/>
    <property type="match status" value="1"/>
</dbReference>
<evidence type="ECO:0000313" key="6">
    <source>
        <dbReference type="Proteomes" id="UP000317209"/>
    </source>
</evidence>
<dbReference type="EMBL" id="VFOX01000002">
    <property type="protein sequence ID" value="TQL81610.1"/>
    <property type="molecule type" value="Genomic_DNA"/>
</dbReference>
<gene>
    <name evidence="5" type="ORF">FB560_3083</name>
</gene>
<reference evidence="5 6" key="1">
    <citation type="submission" date="2019-06" db="EMBL/GenBank/DDBJ databases">
        <title>Sequencing the genomes of 1000 actinobacteria strains.</title>
        <authorList>
            <person name="Klenk H.-P."/>
        </authorList>
    </citation>
    <scope>NUCLEOTIDE SEQUENCE [LARGE SCALE GENOMIC DNA]</scope>
    <source>
        <strain evidence="5 6">DSM 20169</strain>
    </source>
</reference>